<evidence type="ECO:0000313" key="9">
    <source>
        <dbReference type="Proteomes" id="UP000241769"/>
    </source>
</evidence>
<feature type="region of interest" description="Disordered" evidence="6">
    <location>
        <begin position="73"/>
        <end position="174"/>
    </location>
</feature>
<dbReference type="Proteomes" id="UP000241769">
    <property type="component" value="Unassembled WGS sequence"/>
</dbReference>
<proteinExistence type="predicted"/>
<keyword evidence="8" id="KW-0808">Transferase</keyword>
<dbReference type="STRING" id="1890364.A0A2P6NBH1"/>
<sequence length="1346" mass="147802">MSSVPACTGYVPSTGWRKKNKCKVCGQPLSNHNASAPITITKTIQAPVSIPMQTQPLPSAPIDTRFLPASTLARSATSLSPGTVRRDSTKEKKVTVEKPSNAKKSLKASDLVGLPHFRPESTRIRSGSSATSVASEHSSSSVTPEGSVVDGHSSISKATSPHISTTSTSNISAVSNTGPFGASLTLTSNTLGSSPSLQSPSSSEYSPAPSPSQSKTSSTIEVPKSPAKRSSLNPKPEEKKGIDRKKKDKDDDDDDMKTSSGAMESREQVGDYILVDKLGRGAYGVVYKALHLFEGNTVAIKQLNLKGANRNVVEGLQSEIELLQSLDHKNITRYIGHIRKGKELSIVMEYVENGSLATMVKKYGRFPEPLCKAYIRKVLEGLIYLHEQGVIHRDIKPDNVRLRDANANILITKDGGVKLADFGVSVKLNSLKGDGEGEDGTPAGTPYYMAPEVIEFRGAVAQSDVWSLGCTIIELLKGEPPYFSHDPFSAMYKMVEDEHPPLPSGISAPLNNFLMSCFHKDVNMRTSAKILLKHNWLDVKKAGETNIAKDVKVLENYNEELDRETHTKKGKKQEEQSKMNEVLTLTAAMKEKMREKRTPPVESKNNTNKTLTATKPKTTVTVQPKALAKPVEDEEEDWDSEFGGGEAPVKLTLGLSNLASPPPGQLDSFGFGDLGGISLAKLGGGGSTTNLDSLDFGALPSLSKLQLKNVQEFSDDLDWEAEDEPASIMSQATSKAKGNELAAEDYKVEAMKRYKEDVDDDDFGGDFGDIAKLKMGNLGGKLEKLKKGGEDSLIEELELEEETIEDEEAQEREKEQEELIRMIKEHVSVLKPEAPEKKVEQACGDLLDIFSKNKEIKRKLITNHGLLPMISMLDAESVIIQKAVLQVITKIIDDKDILVNICVMGVIPAIIHLCDPEKPVLTRLYAAYFAQCAIQTPETLQMFVACGGLSMLSDFLDGDYAEDRDIVMISLDCISTILKSNSQSMTPKNEYLHLFMNFNLLRPLTQTIICMVEDDSLPKEDGEPSYIEKAVGILKAFSMGDTDVKMGMCSTQVLPRLLDAMNKMSKHSKELPLVLTVIRNISGDRLALSKLSLFVESLCNIGMYFVKRNDFAKDIMHPVTLILYYVCRLYNKPHQESAVKAGLIPFLRFVVDRNKPLKEFSVPLLCELAKTSNMTRAALFDSKGVSFFLELLQDRSTKAFDPEALEALATCLEVEPTKTEPILLEAQNIKTFISVFEGALDHQLPNLLDSVLKILNCSNSIAALLGNDSSDDSFTAVMRKKLDHPTPHARVSILKALNVMCNRCELQGSFLKVNKLLKVVRFMAKNDTSALVRQMAAQLLKEGTKE</sequence>
<dbReference type="InParanoid" id="A0A2P6NBH1"/>
<dbReference type="OrthoDB" id="8693905at2759"/>
<dbReference type="CDD" id="cd06627">
    <property type="entry name" value="STKc_Cdc7_like"/>
    <property type="match status" value="1"/>
</dbReference>
<dbReference type="InterPro" id="IPR017441">
    <property type="entry name" value="Protein_kinase_ATP_BS"/>
</dbReference>
<dbReference type="EMBL" id="MDYQ01000128">
    <property type="protein sequence ID" value="PRP81302.1"/>
    <property type="molecule type" value="Genomic_DNA"/>
</dbReference>
<accession>A0A2P6NBH1</accession>
<dbReference type="Pfam" id="PF00069">
    <property type="entry name" value="Pkinase"/>
    <property type="match status" value="1"/>
</dbReference>
<feature type="region of interest" description="Disordered" evidence="6">
    <location>
        <begin position="621"/>
        <end position="642"/>
    </location>
</feature>
<evidence type="ECO:0000256" key="4">
    <source>
        <dbReference type="PROSITE-ProRule" id="PRU10141"/>
    </source>
</evidence>
<feature type="compositionally biased region" description="Polar residues" evidence="6">
    <location>
        <begin position="153"/>
        <end position="174"/>
    </location>
</feature>
<dbReference type="GO" id="GO:0005737">
    <property type="term" value="C:cytoplasm"/>
    <property type="evidence" value="ECO:0007669"/>
    <property type="project" value="TreeGrafter"/>
</dbReference>
<comment type="caution">
    <text evidence="8">The sequence shown here is derived from an EMBL/GenBank/DDBJ whole genome shotgun (WGS) entry which is preliminary data.</text>
</comment>
<dbReference type="EC" id="2.7.11.1" evidence="1"/>
<dbReference type="GO" id="GO:0005524">
    <property type="term" value="F:ATP binding"/>
    <property type="evidence" value="ECO:0007669"/>
    <property type="project" value="UniProtKB-UniRule"/>
</dbReference>
<evidence type="ECO:0000256" key="1">
    <source>
        <dbReference type="ARBA" id="ARBA00012513"/>
    </source>
</evidence>
<dbReference type="SUPFAM" id="SSF56112">
    <property type="entry name" value="Protein kinase-like (PK-like)"/>
    <property type="match status" value="1"/>
</dbReference>
<dbReference type="InterPro" id="IPR011989">
    <property type="entry name" value="ARM-like"/>
</dbReference>
<evidence type="ECO:0000259" key="7">
    <source>
        <dbReference type="PROSITE" id="PS50011"/>
    </source>
</evidence>
<gene>
    <name evidence="8" type="ORF">PROFUN_04537</name>
</gene>
<feature type="compositionally biased region" description="Low complexity" evidence="6">
    <location>
        <begin position="186"/>
        <end position="214"/>
    </location>
</feature>
<evidence type="ECO:0000256" key="5">
    <source>
        <dbReference type="SAM" id="Coils"/>
    </source>
</evidence>
<organism evidence="8 9">
    <name type="scientific">Planoprotostelium fungivorum</name>
    <dbReference type="NCBI Taxonomy" id="1890364"/>
    <lineage>
        <taxon>Eukaryota</taxon>
        <taxon>Amoebozoa</taxon>
        <taxon>Evosea</taxon>
        <taxon>Variosea</taxon>
        <taxon>Cavosteliida</taxon>
        <taxon>Cavosteliaceae</taxon>
        <taxon>Planoprotostelium</taxon>
    </lineage>
</organism>
<protein>
    <recommendedName>
        <fullName evidence="1">non-specific serine/threonine protein kinase</fullName>
        <ecNumber evidence="1">2.7.11.1</ecNumber>
    </recommendedName>
</protein>
<dbReference type="InterPro" id="IPR016024">
    <property type="entry name" value="ARM-type_fold"/>
</dbReference>
<keyword evidence="2 4" id="KW-0547">Nucleotide-binding</keyword>
<feature type="region of interest" description="Disordered" evidence="6">
    <location>
        <begin position="186"/>
        <end position="264"/>
    </location>
</feature>
<dbReference type="Gene3D" id="1.10.510.10">
    <property type="entry name" value="Transferase(Phosphotransferase) domain 1"/>
    <property type="match status" value="1"/>
</dbReference>
<dbReference type="Gene3D" id="1.25.10.10">
    <property type="entry name" value="Leucine-rich Repeat Variant"/>
    <property type="match status" value="2"/>
</dbReference>
<keyword evidence="9" id="KW-1185">Reference proteome</keyword>
<keyword evidence="5" id="KW-0175">Coiled coil</keyword>
<dbReference type="PANTHER" id="PTHR48012">
    <property type="entry name" value="STERILE20-LIKE KINASE, ISOFORM B-RELATED"/>
    <property type="match status" value="1"/>
</dbReference>
<dbReference type="PANTHER" id="PTHR48012:SF26">
    <property type="entry name" value="SERINE_THREONINE-PROTEIN KINASE DDB_G0283821-RELATED"/>
    <property type="match status" value="1"/>
</dbReference>
<dbReference type="InterPro" id="IPR000719">
    <property type="entry name" value="Prot_kinase_dom"/>
</dbReference>
<keyword evidence="3 4" id="KW-0067">ATP-binding</keyword>
<dbReference type="SUPFAM" id="SSF48371">
    <property type="entry name" value="ARM repeat"/>
    <property type="match status" value="1"/>
</dbReference>
<keyword evidence="8" id="KW-0418">Kinase</keyword>
<feature type="binding site" evidence="4">
    <location>
        <position position="301"/>
    </location>
    <ligand>
        <name>ATP</name>
        <dbReference type="ChEBI" id="CHEBI:30616"/>
    </ligand>
</feature>
<evidence type="ECO:0000256" key="2">
    <source>
        <dbReference type="ARBA" id="ARBA00022741"/>
    </source>
</evidence>
<evidence type="ECO:0000256" key="6">
    <source>
        <dbReference type="SAM" id="MobiDB-lite"/>
    </source>
</evidence>
<dbReference type="PROSITE" id="PS00107">
    <property type="entry name" value="PROTEIN_KINASE_ATP"/>
    <property type="match status" value="1"/>
</dbReference>
<feature type="compositionally biased region" description="Basic and acidic residues" evidence="6">
    <location>
        <begin position="84"/>
        <end position="96"/>
    </location>
</feature>
<dbReference type="InterPro" id="IPR011009">
    <property type="entry name" value="Kinase-like_dom_sf"/>
</dbReference>
<dbReference type="FunCoup" id="A0A2P6NBH1">
    <property type="interactions" value="29"/>
</dbReference>
<evidence type="ECO:0000256" key="3">
    <source>
        <dbReference type="ARBA" id="ARBA00022840"/>
    </source>
</evidence>
<dbReference type="GO" id="GO:0004674">
    <property type="term" value="F:protein serine/threonine kinase activity"/>
    <property type="evidence" value="ECO:0007669"/>
    <property type="project" value="UniProtKB-EC"/>
</dbReference>
<dbReference type="InterPro" id="IPR050629">
    <property type="entry name" value="STE20/SPS1-PAK"/>
</dbReference>
<feature type="coiled-coil region" evidence="5">
    <location>
        <begin position="790"/>
        <end position="825"/>
    </location>
</feature>
<dbReference type="PROSITE" id="PS50011">
    <property type="entry name" value="PROTEIN_KINASE_DOM"/>
    <property type="match status" value="1"/>
</dbReference>
<feature type="domain" description="Protein kinase" evidence="7">
    <location>
        <begin position="272"/>
        <end position="537"/>
    </location>
</feature>
<dbReference type="SMART" id="SM00220">
    <property type="entry name" value="S_TKc"/>
    <property type="match status" value="1"/>
</dbReference>
<feature type="compositionally biased region" description="Low complexity" evidence="6">
    <location>
        <begin position="126"/>
        <end position="149"/>
    </location>
</feature>
<reference evidence="8 9" key="1">
    <citation type="journal article" date="2018" name="Genome Biol. Evol.">
        <title>Multiple Roots of Fruiting Body Formation in Amoebozoa.</title>
        <authorList>
            <person name="Hillmann F."/>
            <person name="Forbes G."/>
            <person name="Novohradska S."/>
            <person name="Ferling I."/>
            <person name="Riege K."/>
            <person name="Groth M."/>
            <person name="Westermann M."/>
            <person name="Marz M."/>
            <person name="Spaller T."/>
            <person name="Winckler T."/>
            <person name="Schaap P."/>
            <person name="Glockner G."/>
        </authorList>
    </citation>
    <scope>NUCLEOTIDE SEQUENCE [LARGE SCALE GENOMIC DNA]</scope>
    <source>
        <strain evidence="8 9">Jena</strain>
    </source>
</reference>
<evidence type="ECO:0000313" key="8">
    <source>
        <dbReference type="EMBL" id="PRP81302.1"/>
    </source>
</evidence>
<name>A0A2P6NBH1_9EUKA</name>